<gene>
    <name evidence="3" type="ORF">LTT95_06845</name>
</gene>
<dbReference type="Proteomes" id="UP001430360">
    <property type="component" value="Unassembled WGS sequence"/>
</dbReference>
<feature type="transmembrane region" description="Helical" evidence="1">
    <location>
        <begin position="219"/>
        <end position="244"/>
    </location>
</feature>
<reference evidence="3" key="1">
    <citation type="submission" date="2021-12" db="EMBL/GenBank/DDBJ databases">
        <authorList>
            <person name="Ulrich A."/>
        </authorList>
    </citation>
    <scope>NUCLEOTIDE SEQUENCE</scope>
    <source>
        <strain evidence="3">A1P009</strain>
    </source>
</reference>
<dbReference type="InterPro" id="IPR027417">
    <property type="entry name" value="P-loop_NTPase"/>
</dbReference>
<keyword evidence="1" id="KW-0812">Transmembrane</keyword>
<proteinExistence type="predicted"/>
<comment type="caution">
    <text evidence="3">The sequence shown here is derived from an EMBL/GenBank/DDBJ whole genome shotgun (WGS) entry which is preliminary data.</text>
</comment>
<sequence length="979" mass="108114">MNLLTVLDWTARLGHVLRRQSAEGVSTRERIVLESNERHENLVGRFDVSDRVRCRVLDVPASDYDLATDQGLVFDDNEGVFEVPDHLNVDDFKVWWPRVVEDLRDSQARLMITKEGRRVEGFVQGDDLGQGSDSTATPLMYVAFPVIGALTYLLASWMGGTGYLALLLTIPYFVALKQGEGMKEAFKAWGLFQFIPLAIASGATGLLPGVGSFGQTTLLSVGLMLGFATSLVVLLLFVAFLSAASHPHRGVMGGTAECFIHMMKWLGVVVVVAVASPLLPFGIGAAMPFVLACAYCMQYTEGNFVQTGGRLYLQNESNNLATQGALVQSHVKAREQQAEAAHKDTTPLIAIARATGHLTNKGYGYSPDVGTVMMTSWRDMSQGTLTYGVIGSGKSYRVLRPVARRFRRTALALAAQELAKGRNVDSMGGALIADGKDGAIITDLEDLFDIVVKPGFRVAPYEGLEPDQIVKALRGANGATADERAKLWNDGGDAVLYHTAIIMKALVQHEQAYRTHTLAKLEGLERERLYLELDLAAAHKRNIETVGLESRLATLLEHMASLAMVVEADRTWFYTPFHHARIIANVERTVPTGVGDTQRAGPKLLELVKYLGLEEPDLSLDDAGRERYAVYFAAYRDRQATDPESIHSDLSRPMSQLQASLDWALLEVPAMHKEQLQSFTLNSRGLIEKLLRGEKLRDQFDMPWHSIEKGELDVSQALYGKFVGLFIPPTQYGEAGELVMRLLKQRVMNGIKARGAYGEKWREMLPGQTEVMLMLDEAHLLLTPDDTDLFSISRSLGLMPFLATQGHESLINAFGSENAANLLANTMQSIIALKCSFITVEYLTKRFGQAMLTTFKQPTRGIDYDGGLEAFRHSVLNDRSHPYAAVYDQMRLQGAGRLTALRVDPITNRTWRIGAENVLQHSELARDIDMPTGGKREVQPLFKPEEYPALLEPQGHAIVCLNRAGIKRIDLAVLDPALE</sequence>
<dbReference type="RefSeq" id="WP_232135474.1">
    <property type="nucleotide sequence ID" value="NZ_JAJQKU010000002.1"/>
</dbReference>
<name>A0ABS8UAY7_9GAMM</name>
<evidence type="ECO:0000259" key="2">
    <source>
        <dbReference type="Pfam" id="PF12696"/>
    </source>
</evidence>
<keyword evidence="4" id="KW-1185">Reference proteome</keyword>
<organism evidence="3 4">
    <name type="scientific">Luteimonas fraxinea</name>
    <dbReference type="NCBI Taxonomy" id="2901869"/>
    <lineage>
        <taxon>Bacteria</taxon>
        <taxon>Pseudomonadati</taxon>
        <taxon>Pseudomonadota</taxon>
        <taxon>Gammaproteobacteria</taxon>
        <taxon>Lysobacterales</taxon>
        <taxon>Lysobacteraceae</taxon>
        <taxon>Luteimonas</taxon>
    </lineage>
</organism>
<evidence type="ECO:0000256" key="1">
    <source>
        <dbReference type="SAM" id="Phobius"/>
    </source>
</evidence>
<feature type="transmembrane region" description="Helical" evidence="1">
    <location>
        <begin position="265"/>
        <end position="291"/>
    </location>
</feature>
<dbReference type="Pfam" id="PF12696">
    <property type="entry name" value="TraG-D_C"/>
    <property type="match status" value="1"/>
</dbReference>
<keyword evidence="1" id="KW-1133">Transmembrane helix</keyword>
<feature type="transmembrane region" description="Helical" evidence="1">
    <location>
        <begin position="161"/>
        <end position="176"/>
    </location>
</feature>
<dbReference type="Gene3D" id="3.40.50.300">
    <property type="entry name" value="P-loop containing nucleotide triphosphate hydrolases"/>
    <property type="match status" value="1"/>
</dbReference>
<feature type="domain" description="TraD/TraG TraM recognition site" evidence="2">
    <location>
        <begin position="771"/>
        <end position="854"/>
    </location>
</feature>
<protein>
    <submittedName>
        <fullName evidence="3">TraG/TraD/VirD4 family protein</fullName>
    </submittedName>
</protein>
<feature type="transmembrane region" description="Helical" evidence="1">
    <location>
        <begin position="188"/>
        <end position="207"/>
    </location>
</feature>
<accession>A0ABS8UAY7</accession>
<dbReference type="InterPro" id="IPR032689">
    <property type="entry name" value="TraG-D_C"/>
</dbReference>
<reference evidence="3" key="2">
    <citation type="journal article" date="2022" name="Syst. Appl. Microbiol.">
        <title>Physiological and genomic characterisation of Luteimonas fraxinea sp. nov., a bacterial species associated with trees tolerant to ash dieback.</title>
        <authorList>
            <person name="Ulrich K."/>
            <person name="Becker R."/>
            <person name="Behrendt U."/>
            <person name="Kube M."/>
            <person name="Schneck V."/>
            <person name="Ulrich A."/>
        </authorList>
    </citation>
    <scope>NUCLEOTIDE SEQUENCE</scope>
    <source>
        <strain evidence="3">A1P009</strain>
    </source>
</reference>
<evidence type="ECO:0000313" key="3">
    <source>
        <dbReference type="EMBL" id="MCD9096657.1"/>
    </source>
</evidence>
<keyword evidence="1" id="KW-0472">Membrane</keyword>
<dbReference type="EMBL" id="JAJQKU010000002">
    <property type="protein sequence ID" value="MCD9096657.1"/>
    <property type="molecule type" value="Genomic_DNA"/>
</dbReference>
<evidence type="ECO:0000313" key="4">
    <source>
        <dbReference type="Proteomes" id="UP001430360"/>
    </source>
</evidence>